<comment type="caution">
    <text evidence="2">The sequence shown here is derived from an EMBL/GenBank/DDBJ whole genome shotgun (WGS) entry which is preliminary data.</text>
</comment>
<evidence type="ECO:0000313" key="3">
    <source>
        <dbReference type="Proteomes" id="UP001501588"/>
    </source>
</evidence>
<evidence type="ECO:0000313" key="2">
    <source>
        <dbReference type="EMBL" id="GAA0595251.1"/>
    </source>
</evidence>
<dbReference type="Proteomes" id="UP001501588">
    <property type="component" value="Unassembled WGS sequence"/>
</dbReference>
<protein>
    <submittedName>
        <fullName evidence="2">Uncharacterized protein</fullName>
    </submittedName>
</protein>
<keyword evidence="3" id="KW-1185">Reference proteome</keyword>
<evidence type="ECO:0000256" key="1">
    <source>
        <dbReference type="SAM" id="Phobius"/>
    </source>
</evidence>
<keyword evidence="1" id="KW-0472">Membrane</keyword>
<accession>A0ABN1FQ05</accession>
<organism evidence="2 3">
    <name type="scientific">Craurococcus roseus</name>
    <dbReference type="NCBI Taxonomy" id="77585"/>
    <lineage>
        <taxon>Bacteria</taxon>
        <taxon>Pseudomonadati</taxon>
        <taxon>Pseudomonadota</taxon>
        <taxon>Alphaproteobacteria</taxon>
        <taxon>Acetobacterales</taxon>
        <taxon>Acetobacteraceae</taxon>
        <taxon>Craurococcus</taxon>
    </lineage>
</organism>
<name>A0ABN1FQ05_9PROT</name>
<keyword evidence="1" id="KW-0812">Transmembrane</keyword>
<gene>
    <name evidence="2" type="ORF">GCM10009416_36970</name>
</gene>
<feature type="transmembrane region" description="Helical" evidence="1">
    <location>
        <begin position="81"/>
        <end position="100"/>
    </location>
</feature>
<dbReference type="EMBL" id="BAAAFZ010000060">
    <property type="protein sequence ID" value="GAA0595251.1"/>
    <property type="molecule type" value="Genomic_DNA"/>
</dbReference>
<reference evidence="2 3" key="1">
    <citation type="journal article" date="2019" name="Int. J. Syst. Evol. Microbiol.">
        <title>The Global Catalogue of Microorganisms (GCM) 10K type strain sequencing project: providing services to taxonomists for standard genome sequencing and annotation.</title>
        <authorList>
            <consortium name="The Broad Institute Genomics Platform"/>
            <consortium name="The Broad Institute Genome Sequencing Center for Infectious Disease"/>
            <person name="Wu L."/>
            <person name="Ma J."/>
        </authorList>
    </citation>
    <scope>NUCLEOTIDE SEQUENCE [LARGE SCALE GENOMIC DNA]</scope>
    <source>
        <strain evidence="2 3">JCM 9933</strain>
    </source>
</reference>
<sequence>MNTNPDDWWLRRRHPPVGPGDAWSGGGKAYRAWMDAKPKPEPPARAGVLRGTAGRVARNRPPNPRAARFVRIRWRSRPGRWLALGMAGLAAVVFLVPLAWAGRLDPCAAAEVALVDKAVGRDGSLAASKVRVANWTGADGGLLSHGRVGREIAAKEYAGWPAAAGCTALFWRARWEVASFGGFTAVLTRALSVRR</sequence>
<keyword evidence="1" id="KW-1133">Transmembrane helix</keyword>
<proteinExistence type="predicted"/>